<name>A0A2N5PDA0_MEDGN</name>
<dbReference type="Proteomes" id="UP000234849">
    <property type="component" value="Unassembled WGS sequence"/>
</dbReference>
<sequence length="73" mass="8541">MCYLLAKRFDSTGSLALQTAHGQHLAEFKRKLIEKIGYDDIQLVTIRRPSAYGEYEPYHFVDTEEFEKQVVNM</sequence>
<dbReference type="Pfam" id="PF20476">
    <property type="entry name" value="DUF6718"/>
    <property type="match status" value="1"/>
</dbReference>
<dbReference type="AlphaFoldDB" id="A0A2N5PDA0"/>
<evidence type="ECO:0000313" key="5">
    <source>
        <dbReference type="Proteomes" id="UP000234840"/>
    </source>
</evidence>
<evidence type="ECO:0000313" key="6">
    <source>
        <dbReference type="Proteomes" id="UP000234849"/>
    </source>
</evidence>
<reference evidence="5 6" key="1">
    <citation type="journal article" date="2017" name="Genome Med.">
        <title>A novel Ruminococcus gnavus clade enriched in inflammatory bowel disease patients.</title>
        <authorList>
            <person name="Hall A.B."/>
            <person name="Yassour M."/>
            <person name="Sauk J."/>
            <person name="Garner A."/>
            <person name="Jiang X."/>
            <person name="Arthur T."/>
            <person name="Lagoudas G.K."/>
            <person name="Vatanen T."/>
            <person name="Fornelos N."/>
            <person name="Wilson R."/>
            <person name="Bertha M."/>
            <person name="Cohen M."/>
            <person name="Garber J."/>
            <person name="Khalili H."/>
            <person name="Gevers D."/>
            <person name="Ananthakrishnan A.N."/>
            <person name="Kugathasan S."/>
            <person name="Lander E.S."/>
            <person name="Blainey P."/>
            <person name="Vlamakis H."/>
            <person name="Xavier R.J."/>
            <person name="Huttenhower C."/>
        </authorList>
    </citation>
    <scope>NUCLEOTIDE SEQUENCE [LARGE SCALE GENOMIC DNA]</scope>
    <source>
        <strain evidence="2 6">RJX1118</strain>
        <strain evidence="3 7">RJX1124</strain>
        <strain evidence="4 5">RJX1128</strain>
    </source>
</reference>
<proteinExistence type="predicted"/>
<comment type="caution">
    <text evidence="3">The sequence shown here is derived from an EMBL/GenBank/DDBJ whole genome shotgun (WGS) entry which is preliminary data.</text>
</comment>
<dbReference type="Proteomes" id="UP000234840">
    <property type="component" value="Unassembled WGS sequence"/>
</dbReference>
<accession>A0A2N5PDA0</accession>
<dbReference type="EMBL" id="NIHS01000009">
    <property type="protein sequence ID" value="PLT73073.1"/>
    <property type="molecule type" value="Genomic_DNA"/>
</dbReference>
<protein>
    <submittedName>
        <fullName evidence="3">Uncharacterized protein</fullName>
    </submittedName>
</protein>
<reference evidence="1" key="2">
    <citation type="submission" date="2022-12" db="EMBL/GenBank/DDBJ databases">
        <title>Genome of R. gnavus strain RSHDN_123.</title>
        <authorList>
            <person name="Abdugheni R."/>
        </authorList>
    </citation>
    <scope>NUCLEOTIDE SEQUENCE</scope>
    <source>
        <strain evidence="1">RSHDN_123</strain>
    </source>
</reference>
<gene>
    <name evidence="2" type="ORF">CDL18_13925</name>
    <name evidence="4" type="ORF">CDL20_01445</name>
    <name evidence="3" type="ORF">CDL26_07065</name>
    <name evidence="1" type="ORF">O8D18_13645</name>
</gene>
<dbReference type="EMBL" id="NIHM01000026">
    <property type="protein sequence ID" value="PLT52725.1"/>
    <property type="molecule type" value="Genomic_DNA"/>
</dbReference>
<evidence type="ECO:0000313" key="7">
    <source>
        <dbReference type="Proteomes" id="UP000234891"/>
    </source>
</evidence>
<dbReference type="Proteomes" id="UP001148455">
    <property type="component" value="Unassembled WGS sequence"/>
</dbReference>
<dbReference type="InterPro" id="IPR046564">
    <property type="entry name" value="DUF6718"/>
</dbReference>
<evidence type="ECO:0000313" key="4">
    <source>
        <dbReference type="EMBL" id="PLT89095.1"/>
    </source>
</evidence>
<dbReference type="Proteomes" id="UP000234891">
    <property type="component" value="Unassembled WGS sequence"/>
</dbReference>
<dbReference type="RefSeq" id="WP_101870532.1">
    <property type="nucleotide sequence ID" value="NZ_CACRUK010000041.1"/>
</dbReference>
<evidence type="ECO:0000313" key="1">
    <source>
        <dbReference type="EMBL" id="MCZ7695053.1"/>
    </source>
</evidence>
<dbReference type="EMBL" id="JAPZED010000020">
    <property type="protein sequence ID" value="MCZ7695053.1"/>
    <property type="molecule type" value="Genomic_DNA"/>
</dbReference>
<dbReference type="EMBL" id="NIHW01000002">
    <property type="protein sequence ID" value="PLT89095.1"/>
    <property type="molecule type" value="Genomic_DNA"/>
</dbReference>
<evidence type="ECO:0000313" key="3">
    <source>
        <dbReference type="EMBL" id="PLT73073.1"/>
    </source>
</evidence>
<organism evidence="3 7">
    <name type="scientific">Mediterraneibacter gnavus</name>
    <name type="common">Ruminococcus gnavus</name>
    <dbReference type="NCBI Taxonomy" id="33038"/>
    <lineage>
        <taxon>Bacteria</taxon>
        <taxon>Bacillati</taxon>
        <taxon>Bacillota</taxon>
        <taxon>Clostridia</taxon>
        <taxon>Lachnospirales</taxon>
        <taxon>Lachnospiraceae</taxon>
        <taxon>Mediterraneibacter</taxon>
    </lineage>
</organism>
<evidence type="ECO:0000313" key="2">
    <source>
        <dbReference type="EMBL" id="PLT52725.1"/>
    </source>
</evidence>